<dbReference type="InterPro" id="IPR058192">
    <property type="entry name" value="WHD_ROQ1-like"/>
</dbReference>
<dbReference type="PANTHER" id="PTHR11017">
    <property type="entry name" value="LEUCINE-RICH REPEAT-CONTAINING PROTEIN"/>
    <property type="match status" value="1"/>
</dbReference>
<dbReference type="PRINTS" id="PR00364">
    <property type="entry name" value="DISEASERSIST"/>
</dbReference>
<dbReference type="EC" id="3.2.2.6" evidence="1"/>
<dbReference type="Gene3D" id="1.10.8.430">
    <property type="entry name" value="Helical domain of apoptotic protease-activating factors"/>
    <property type="match status" value="1"/>
</dbReference>
<dbReference type="SUPFAM" id="SSF52200">
    <property type="entry name" value="Toll/Interleukin receptor TIR domain"/>
    <property type="match status" value="1"/>
</dbReference>
<evidence type="ECO:0000259" key="8">
    <source>
        <dbReference type="PROSITE" id="PS50104"/>
    </source>
</evidence>
<keyword evidence="9" id="KW-0675">Receptor</keyword>
<comment type="caution">
    <text evidence="9">The sequence shown here is derived from an EMBL/GenBank/DDBJ whole genome shotgun (WGS) entry which is preliminary data.</text>
</comment>
<dbReference type="InterPro" id="IPR044974">
    <property type="entry name" value="Disease_R_plants"/>
</dbReference>
<dbReference type="GO" id="GO:0043531">
    <property type="term" value="F:ADP binding"/>
    <property type="evidence" value="ECO:0007669"/>
    <property type="project" value="InterPro"/>
</dbReference>
<keyword evidence="10" id="KW-1185">Reference proteome</keyword>
<dbReference type="Pfam" id="PF01582">
    <property type="entry name" value="TIR"/>
    <property type="match status" value="1"/>
</dbReference>
<dbReference type="InterPro" id="IPR002182">
    <property type="entry name" value="NB-ARC"/>
</dbReference>
<dbReference type="GO" id="GO:0006952">
    <property type="term" value="P:defense response"/>
    <property type="evidence" value="ECO:0007669"/>
    <property type="project" value="UniProtKB-KW"/>
</dbReference>
<proteinExistence type="predicted"/>
<name>A0A2U1PH00_ARTAN</name>
<organism evidence="9 10">
    <name type="scientific">Artemisia annua</name>
    <name type="common">Sweet wormwood</name>
    <dbReference type="NCBI Taxonomy" id="35608"/>
    <lineage>
        <taxon>Eukaryota</taxon>
        <taxon>Viridiplantae</taxon>
        <taxon>Streptophyta</taxon>
        <taxon>Embryophyta</taxon>
        <taxon>Tracheophyta</taxon>
        <taxon>Spermatophyta</taxon>
        <taxon>Magnoliopsida</taxon>
        <taxon>eudicotyledons</taxon>
        <taxon>Gunneridae</taxon>
        <taxon>Pentapetalae</taxon>
        <taxon>asterids</taxon>
        <taxon>campanulids</taxon>
        <taxon>Asterales</taxon>
        <taxon>Asteraceae</taxon>
        <taxon>Asteroideae</taxon>
        <taxon>Anthemideae</taxon>
        <taxon>Artemisiinae</taxon>
        <taxon>Artemisia</taxon>
    </lineage>
</organism>
<dbReference type="PROSITE" id="PS50104">
    <property type="entry name" value="TIR"/>
    <property type="match status" value="1"/>
</dbReference>
<dbReference type="PROSITE" id="PS51450">
    <property type="entry name" value="LRR"/>
    <property type="match status" value="1"/>
</dbReference>
<dbReference type="InterPro" id="IPR000157">
    <property type="entry name" value="TIR_dom"/>
</dbReference>
<evidence type="ECO:0000313" key="10">
    <source>
        <dbReference type="Proteomes" id="UP000245207"/>
    </source>
</evidence>
<sequence length="1227" mass="139493">MWCGEGTLEAIFPKLAALASNRNASVSDYLSIQEWNISWRRDIKDGAEQTQHDQLMACLQITNINLEQDTWQWKFDNEETFTIRSLNALRKENAQRLYRGFGLQSRGIDTRLNFTDYLYEALVSENISTFLDEQEVETGEELKPELTRAIKSSRASIIVLSKNYASSPWCLDELVFILEQRKVSKHIVVPVFYHVKPTHVWKQESSFGEALFTHRQKMEAEQDEGKKSQATRKLGLWTEALKEVAELKGKDVNGRIEKEFIEEIVKEISSRLDIHMKSKIPHLIGRDGYLDTIGSWFKGGSSNTTEILTIWGMAGIGKTSLAKHMYLLYRKEFERSSFVEDIERRGQQSSALLLLQNKLLGDILKKRMIEEDDVQNCTSKIETALLQQRTFVVLDGVDNFEQVHVLVGREGFHPGSRIIITTKDGSLTDKALLHIKYPPKHTKLALNGLSSTDSLKLFCWHAFGGYSPKEGYEEDAIRASKYCGGHPLALKVLGSFLLNEDADTWSHTFTMLESREFQTNHVHKVLRIGFDSLPSVCKELFKHIACFFVGKETEVTEAILKDSINHTSDGIKKLVERCLLTIGVGQELKMHQLQDMGRDIVRQESPDKPWKRSRVWNHEESFNILQEDKGTKKILGLSFDMNMLKKESSCGSSSAIDHEFQDNDLNMNFGAAPSFSRPLEFSSSRCRKIEFSTNALNKMEKLILLQLNHHLVALDMSFSDLKQLWRKPKFLGSLKYLNLSYSKLVTIGGFKELPALERLILTRCESLTHVCESIGECGSLVVLNLSYCSKLKSLPTTFSKLKNVTVLTLDGCGAGLFMKEMKRMKLLNVPNKDSISKKLRAFFSSITRLVPNTRKSISLCLPSSLVTLSLTNNNISSESFPVDFSSMSTLKNLYLDCNPIDSIPDCLKSLSRLEVLSVGGCAMLKSILCPPGTIKRLYAEDCDLLKKITLHQDMSAPPLICFCNSASLTEIESILKIQDLAQVDNDIICSLGWTDIHYVKDYEVEIIGLMGGFESKRLPVKMLYEFGIFSTCFPGNEVPKWFAHRSNGSSISFTMPSSSENKRIEGINICFRHTFLDDSSLSYISTKVENITKDRSWKYHGYMAARGYAYHEDIVWLSHWMFGNNELEVGDEVSVTITDQEELGCAIITECGISPVYSDRDKESVDPLSYYKSWKRFIRGDLSSFGKTSGRYYYLSNDQVCPGPYQFKRLFCSERRFKKSLDDIPIY</sequence>
<dbReference type="SMART" id="SM00255">
    <property type="entry name" value="TIR"/>
    <property type="match status" value="1"/>
</dbReference>
<dbReference type="InterPro" id="IPR045344">
    <property type="entry name" value="C-JID"/>
</dbReference>
<keyword evidence="4" id="KW-0378">Hydrolase</keyword>
<dbReference type="Gene3D" id="3.80.10.10">
    <property type="entry name" value="Ribonuclease Inhibitor"/>
    <property type="match status" value="2"/>
</dbReference>
<dbReference type="Gene3D" id="3.40.50.10140">
    <property type="entry name" value="Toll/interleukin-1 receptor homology (TIR) domain"/>
    <property type="match status" value="1"/>
</dbReference>
<dbReference type="InterPro" id="IPR035897">
    <property type="entry name" value="Toll_tir_struct_dom_sf"/>
</dbReference>
<evidence type="ECO:0000256" key="3">
    <source>
        <dbReference type="ARBA" id="ARBA00022737"/>
    </source>
</evidence>
<dbReference type="Gene3D" id="3.40.50.300">
    <property type="entry name" value="P-loop containing nucleotide triphosphate hydrolases"/>
    <property type="match status" value="1"/>
</dbReference>
<evidence type="ECO:0000256" key="5">
    <source>
        <dbReference type="ARBA" id="ARBA00022821"/>
    </source>
</evidence>
<dbReference type="InterPro" id="IPR001611">
    <property type="entry name" value="Leu-rich_rpt"/>
</dbReference>
<gene>
    <name evidence="9" type="ORF">CTI12_AA152090</name>
</gene>
<dbReference type="AlphaFoldDB" id="A0A2U1PH00"/>
<evidence type="ECO:0000256" key="4">
    <source>
        <dbReference type="ARBA" id="ARBA00022801"/>
    </source>
</evidence>
<dbReference type="InterPro" id="IPR036390">
    <property type="entry name" value="WH_DNA-bd_sf"/>
</dbReference>
<comment type="catalytic activity">
    <reaction evidence="7">
        <text>NAD(+) + H2O = ADP-D-ribose + nicotinamide + H(+)</text>
        <dbReference type="Rhea" id="RHEA:16301"/>
        <dbReference type="ChEBI" id="CHEBI:15377"/>
        <dbReference type="ChEBI" id="CHEBI:15378"/>
        <dbReference type="ChEBI" id="CHEBI:17154"/>
        <dbReference type="ChEBI" id="CHEBI:57540"/>
        <dbReference type="ChEBI" id="CHEBI:57967"/>
        <dbReference type="EC" id="3.2.2.6"/>
    </reaction>
    <physiologicalReaction direction="left-to-right" evidence="7">
        <dbReference type="Rhea" id="RHEA:16302"/>
    </physiologicalReaction>
</comment>
<accession>A0A2U1PH00</accession>
<keyword evidence="5" id="KW-0611">Plant defense</keyword>
<keyword evidence="2" id="KW-0433">Leucine-rich repeat</keyword>
<dbReference type="Pfam" id="PF20160">
    <property type="entry name" value="C-JID"/>
    <property type="match status" value="1"/>
</dbReference>
<reference evidence="9 10" key="1">
    <citation type="journal article" date="2018" name="Mol. Plant">
        <title>The genome of Artemisia annua provides insight into the evolution of Asteraceae family and artemisinin biosynthesis.</title>
        <authorList>
            <person name="Shen Q."/>
            <person name="Zhang L."/>
            <person name="Liao Z."/>
            <person name="Wang S."/>
            <person name="Yan T."/>
            <person name="Shi P."/>
            <person name="Liu M."/>
            <person name="Fu X."/>
            <person name="Pan Q."/>
            <person name="Wang Y."/>
            <person name="Lv Z."/>
            <person name="Lu X."/>
            <person name="Zhang F."/>
            <person name="Jiang W."/>
            <person name="Ma Y."/>
            <person name="Chen M."/>
            <person name="Hao X."/>
            <person name="Li L."/>
            <person name="Tang Y."/>
            <person name="Lv G."/>
            <person name="Zhou Y."/>
            <person name="Sun X."/>
            <person name="Brodelius P.E."/>
            <person name="Rose J.K.C."/>
            <person name="Tang K."/>
        </authorList>
    </citation>
    <scope>NUCLEOTIDE SEQUENCE [LARGE SCALE GENOMIC DNA]</scope>
    <source>
        <strain evidence="10">cv. Huhao1</strain>
        <tissue evidence="9">Leaf</tissue>
    </source>
</reference>
<dbReference type="OrthoDB" id="1357022at2759"/>
<evidence type="ECO:0000313" key="9">
    <source>
        <dbReference type="EMBL" id="PWA85033.1"/>
    </source>
</evidence>
<dbReference type="EMBL" id="PKPP01001166">
    <property type="protein sequence ID" value="PWA85033.1"/>
    <property type="molecule type" value="Genomic_DNA"/>
</dbReference>
<dbReference type="SUPFAM" id="SSF52540">
    <property type="entry name" value="P-loop containing nucleoside triphosphate hydrolases"/>
    <property type="match status" value="1"/>
</dbReference>
<dbReference type="InterPro" id="IPR042197">
    <property type="entry name" value="Apaf_helical"/>
</dbReference>
<evidence type="ECO:0000256" key="7">
    <source>
        <dbReference type="ARBA" id="ARBA00047304"/>
    </source>
</evidence>
<dbReference type="InterPro" id="IPR027417">
    <property type="entry name" value="P-loop_NTPase"/>
</dbReference>
<dbReference type="GO" id="GO:0007165">
    <property type="term" value="P:signal transduction"/>
    <property type="evidence" value="ECO:0007669"/>
    <property type="project" value="InterPro"/>
</dbReference>
<dbReference type="Proteomes" id="UP000245207">
    <property type="component" value="Unassembled WGS sequence"/>
</dbReference>
<dbReference type="InterPro" id="IPR032675">
    <property type="entry name" value="LRR_dom_sf"/>
</dbReference>
<feature type="domain" description="TIR" evidence="8">
    <location>
        <begin position="96"/>
        <end position="272"/>
    </location>
</feature>
<dbReference type="GO" id="GO:0061809">
    <property type="term" value="F:NAD+ nucleosidase activity, cyclic ADP-ribose generating"/>
    <property type="evidence" value="ECO:0007669"/>
    <property type="project" value="UniProtKB-EC"/>
</dbReference>
<keyword evidence="6" id="KW-0520">NAD</keyword>
<dbReference type="Pfam" id="PF23282">
    <property type="entry name" value="WHD_ROQ1"/>
    <property type="match status" value="1"/>
</dbReference>
<protein>
    <recommendedName>
        <fullName evidence="1">ADP-ribosyl cyclase/cyclic ADP-ribose hydrolase</fullName>
        <ecNumber evidence="1">3.2.2.6</ecNumber>
    </recommendedName>
</protein>
<evidence type="ECO:0000256" key="6">
    <source>
        <dbReference type="ARBA" id="ARBA00023027"/>
    </source>
</evidence>
<evidence type="ECO:0000256" key="1">
    <source>
        <dbReference type="ARBA" id="ARBA00011982"/>
    </source>
</evidence>
<dbReference type="SUPFAM" id="SSF52058">
    <property type="entry name" value="L domain-like"/>
    <property type="match status" value="1"/>
</dbReference>
<dbReference type="Pfam" id="PF00931">
    <property type="entry name" value="NB-ARC"/>
    <property type="match status" value="1"/>
</dbReference>
<keyword evidence="3" id="KW-0677">Repeat</keyword>
<dbReference type="SUPFAM" id="SSF46785">
    <property type="entry name" value="Winged helix' DNA-binding domain"/>
    <property type="match status" value="1"/>
</dbReference>
<evidence type="ECO:0000256" key="2">
    <source>
        <dbReference type="ARBA" id="ARBA00022614"/>
    </source>
</evidence>
<dbReference type="PANTHER" id="PTHR11017:SF585">
    <property type="entry name" value="TIR DOMAIN-CONTAINING PROTEIN"/>
    <property type="match status" value="1"/>
</dbReference>